<dbReference type="PANTHER" id="PTHR37038">
    <property type="entry name" value="TRANSCRIPTIONAL REGULATOR-RELATED"/>
    <property type="match status" value="1"/>
</dbReference>
<dbReference type="InterPro" id="IPR053163">
    <property type="entry name" value="HTH-type_regulator_Rgg"/>
</dbReference>
<gene>
    <name evidence="2" type="ORF">N1496_08705</name>
</gene>
<dbReference type="SMART" id="SM00530">
    <property type="entry name" value="HTH_XRE"/>
    <property type="match status" value="1"/>
</dbReference>
<dbReference type="Proteomes" id="UP001238096">
    <property type="component" value="Chromosome"/>
</dbReference>
<dbReference type="InterPro" id="IPR011990">
    <property type="entry name" value="TPR-like_helical_dom_sf"/>
</dbReference>
<dbReference type="InterPro" id="IPR010982">
    <property type="entry name" value="Lambda_DNA-bd_dom_sf"/>
</dbReference>
<keyword evidence="3" id="KW-1185">Reference proteome</keyword>
<sequence length="288" mass="34211">MDRQFGAVFKALRLNRGLKLKDVADDRVISLPQLSRFERGLTQITIDKLFFILRKVNIRLEEYLYAVNGYADNPMDVWFEILQQNVMKGKIDKLRQELNRKPFDWETGNTYSLNRLMVTALISHLDPNESISDKDLIDLSDYLFNVEFWSFYEILLLMNTSRILSPDLMISLTRTMLDRTNFYHEIKKNIEHILRISLNTCLACLDCRRLNDAAYFMKYIEGMLTNDTQLYERTVFLYIKGYYNVLKHDNKGFDNMEKAWLIAKYSESEHLARCIHDHLEKVKNNLEF</sequence>
<dbReference type="InterPro" id="IPR001387">
    <property type="entry name" value="Cro/C1-type_HTH"/>
</dbReference>
<proteinExistence type="predicted"/>
<evidence type="ECO:0000259" key="1">
    <source>
        <dbReference type="PROSITE" id="PS50943"/>
    </source>
</evidence>
<evidence type="ECO:0000313" key="2">
    <source>
        <dbReference type="EMBL" id="WMB28022.1"/>
    </source>
</evidence>
<dbReference type="NCBIfam" id="TIGR01716">
    <property type="entry name" value="RGG_Cterm"/>
    <property type="match status" value="1"/>
</dbReference>
<dbReference type="Gene3D" id="1.25.40.10">
    <property type="entry name" value="Tetratricopeptide repeat domain"/>
    <property type="match status" value="1"/>
</dbReference>
<dbReference type="CDD" id="cd00093">
    <property type="entry name" value="HTH_XRE"/>
    <property type="match status" value="1"/>
</dbReference>
<organism evidence="2 3">
    <name type="scientific">Streptococcus didelphis</name>
    <dbReference type="NCBI Taxonomy" id="102886"/>
    <lineage>
        <taxon>Bacteria</taxon>
        <taxon>Bacillati</taxon>
        <taxon>Bacillota</taxon>
        <taxon>Bacilli</taxon>
        <taxon>Lactobacillales</taxon>
        <taxon>Streptococcaceae</taxon>
        <taxon>Streptococcus</taxon>
    </lineage>
</organism>
<protein>
    <submittedName>
        <fullName evidence="2">Helix-turn-helix domain-containing protein</fullName>
    </submittedName>
</protein>
<dbReference type="PANTHER" id="PTHR37038:SF12">
    <property type="entry name" value="TRANSCRIPTIONAL REGULATOR"/>
    <property type="match status" value="1"/>
</dbReference>
<dbReference type="InterPro" id="IPR010057">
    <property type="entry name" value="Transcription_activator_Rgg_C"/>
</dbReference>
<evidence type="ECO:0000313" key="3">
    <source>
        <dbReference type="Proteomes" id="UP001238096"/>
    </source>
</evidence>
<name>A0ABY9LGK2_9STRE</name>
<dbReference type="EMBL" id="CP110509">
    <property type="protein sequence ID" value="WMB28022.1"/>
    <property type="molecule type" value="Genomic_DNA"/>
</dbReference>
<reference evidence="3" key="1">
    <citation type="submission" date="2022-10" db="EMBL/GenBank/DDBJ databases">
        <title>Streptococcus didelphis as causative of fatal infections in opossums (Didelphis albiventris).</title>
        <authorList>
            <person name="Breyer G.M."/>
            <person name="Da Silva M.E.R.J."/>
            <person name="Siqueira F.M."/>
        </authorList>
    </citation>
    <scope>NUCLEOTIDE SEQUENCE [LARGE SCALE GENOMIC DNA]</scope>
    <source>
        <strain evidence="3">LBVP101/21</strain>
    </source>
</reference>
<accession>A0ABY9LGK2</accession>
<dbReference type="SUPFAM" id="SSF47413">
    <property type="entry name" value="lambda repressor-like DNA-binding domains"/>
    <property type="match status" value="1"/>
</dbReference>
<dbReference type="PROSITE" id="PS50943">
    <property type="entry name" value="HTH_CROC1"/>
    <property type="match status" value="1"/>
</dbReference>
<dbReference type="Pfam" id="PF21259">
    <property type="entry name" value="Rgg_C"/>
    <property type="match status" value="1"/>
</dbReference>
<feature type="domain" description="HTH cro/C1-type" evidence="1">
    <location>
        <begin position="9"/>
        <end position="63"/>
    </location>
</feature>
<dbReference type="RefSeq" id="WP_018366945.1">
    <property type="nucleotide sequence ID" value="NZ_CP104407.1"/>
</dbReference>
<dbReference type="Pfam" id="PF01381">
    <property type="entry name" value="HTH_3"/>
    <property type="match status" value="1"/>
</dbReference>